<dbReference type="KEGG" id="psuw:WQ53_11300"/>
<organism evidence="2 3">
    <name type="scientific">Pseudoxanthomonas suwonensis</name>
    <dbReference type="NCBI Taxonomy" id="314722"/>
    <lineage>
        <taxon>Bacteria</taxon>
        <taxon>Pseudomonadati</taxon>
        <taxon>Pseudomonadota</taxon>
        <taxon>Gammaproteobacteria</taxon>
        <taxon>Lysobacterales</taxon>
        <taxon>Lysobacteraceae</taxon>
        <taxon>Pseudoxanthomonas</taxon>
    </lineage>
</organism>
<evidence type="ECO:0000313" key="3">
    <source>
        <dbReference type="Proteomes" id="UP000033067"/>
    </source>
</evidence>
<dbReference type="RefSeq" id="WP_052632429.1">
    <property type="nucleotide sequence ID" value="NZ_CP011144.1"/>
</dbReference>
<evidence type="ECO:0000313" key="2">
    <source>
        <dbReference type="EMBL" id="AKC87246.1"/>
    </source>
</evidence>
<accession>A0A0E3UNK1</accession>
<feature type="compositionally biased region" description="Low complexity" evidence="1">
    <location>
        <begin position="74"/>
        <end position="94"/>
    </location>
</feature>
<dbReference type="PATRIC" id="fig|314722.6.peg.2442"/>
<proteinExistence type="predicted"/>
<dbReference type="OrthoDB" id="6028548at2"/>
<keyword evidence="3" id="KW-1185">Reference proteome</keyword>
<sequence length="156" mass="16519">MNPGVTPWSPQQRRWLQALGHSVLRLGAGEDEPAATAGPGRIDAADQVVATPPAPSPQRLPAQPALDPAPPRRAPAAPADTAAGETAPAPTARAAMRRPARLPDRLQLAMLRASGLDPADPAAQALMAQWPVERLRGDGAAKRAFWPQLRALRRRP</sequence>
<feature type="region of interest" description="Disordered" evidence="1">
    <location>
        <begin position="27"/>
        <end position="101"/>
    </location>
</feature>
<gene>
    <name evidence="2" type="ORF">WQ53_11300</name>
</gene>
<protein>
    <recommendedName>
        <fullName evidence="4">Alanine acetyltransferase</fullName>
    </recommendedName>
</protein>
<dbReference type="AlphaFoldDB" id="A0A0E3UNK1"/>
<name>A0A0E3UNK1_9GAMM</name>
<evidence type="ECO:0000256" key="1">
    <source>
        <dbReference type="SAM" id="MobiDB-lite"/>
    </source>
</evidence>
<dbReference type="EMBL" id="CP011144">
    <property type="protein sequence ID" value="AKC87246.1"/>
    <property type="molecule type" value="Genomic_DNA"/>
</dbReference>
<dbReference type="Proteomes" id="UP000033067">
    <property type="component" value="Chromosome"/>
</dbReference>
<reference evidence="2 3" key="1">
    <citation type="journal article" date="2015" name="Genome Announc.">
        <title>Complete Genome Sequence of Pseudoxanthomonas suwonensis Strain J1, a Cellulose-Degrading Bacterium Isolated from Leaf- and Wood-Enriched Soil.</title>
        <authorList>
            <person name="Hou L."/>
            <person name="Jiang J."/>
            <person name="Xu Z."/>
            <person name="Zhou Y."/>
            <person name="Leung F.C."/>
        </authorList>
    </citation>
    <scope>NUCLEOTIDE SEQUENCE [LARGE SCALE GENOMIC DNA]</scope>
    <source>
        <strain evidence="2 3">J1</strain>
    </source>
</reference>
<evidence type="ECO:0008006" key="4">
    <source>
        <dbReference type="Google" id="ProtNLM"/>
    </source>
</evidence>